<dbReference type="InterPro" id="IPR021153">
    <property type="entry name" value="HrcA_C"/>
</dbReference>
<dbReference type="PIRSF" id="PIRSF005485">
    <property type="entry name" value="HrcA"/>
    <property type="match status" value="1"/>
</dbReference>
<reference evidence="9" key="1">
    <citation type="submission" date="2016-10" db="EMBL/GenBank/DDBJ databases">
        <authorList>
            <person name="Varghese N."/>
            <person name="Submissions S."/>
        </authorList>
    </citation>
    <scope>NUCLEOTIDE SEQUENCE [LARGE SCALE GENOMIC DNA]</scope>
    <source>
        <strain evidence="9">MPL-11</strain>
    </source>
</reference>
<evidence type="ECO:0000256" key="2">
    <source>
        <dbReference type="ARBA" id="ARBA00023015"/>
    </source>
</evidence>
<dbReference type="PANTHER" id="PTHR34824">
    <property type="entry name" value="HEAT-INDUCIBLE TRANSCRIPTION REPRESSOR HRCA"/>
    <property type="match status" value="1"/>
</dbReference>
<dbReference type="InterPro" id="IPR036390">
    <property type="entry name" value="WH_DNA-bd_sf"/>
</dbReference>
<gene>
    <name evidence="5" type="primary">hrcA</name>
    <name evidence="8" type="ORF">SAMN04487752_0568</name>
</gene>
<dbReference type="EMBL" id="FNJW01000008">
    <property type="protein sequence ID" value="SDQ07796.1"/>
    <property type="molecule type" value="Genomic_DNA"/>
</dbReference>
<dbReference type="HAMAP" id="MF_00081">
    <property type="entry name" value="HrcA"/>
    <property type="match status" value="1"/>
</dbReference>
<keyword evidence="9" id="KW-1185">Reference proteome</keyword>
<evidence type="ECO:0000256" key="5">
    <source>
        <dbReference type="HAMAP-Rule" id="MF_00081"/>
    </source>
</evidence>
<organism evidence="8 9">
    <name type="scientific">Carnobacterium viridans</name>
    <dbReference type="NCBI Taxonomy" id="174587"/>
    <lineage>
        <taxon>Bacteria</taxon>
        <taxon>Bacillati</taxon>
        <taxon>Bacillota</taxon>
        <taxon>Bacilli</taxon>
        <taxon>Lactobacillales</taxon>
        <taxon>Carnobacteriaceae</taxon>
        <taxon>Carnobacterium</taxon>
    </lineage>
</organism>
<dbReference type="Gene3D" id="3.30.450.40">
    <property type="match status" value="1"/>
</dbReference>
<sequence>MLTERQILILKSIIRLYTSYETPIGSKTLMNEAEISFSSATIRNEMGRLEELGFIEKTHSSSGRVPSLKGYRFYVDHLVHPAKIQKKDLAVIKNALGNQFRQLDEIVFQSAELLSRLTSYTAITLGPEIKESILTGFRLVPLNDYQVMAILVTDKGHVENQIVTIPRSMDVNELEKIVRIFNEQLVGLPLMEVFKRLKTEIPILLNKYVRTNEGMLNIFEDVFLKAGQDRMHVGGRMNILDFSNELNVEKFKSIYSLMDGTHDLSSLLVPSTTGINVKIGTELNNELFNEFSLITASYDIEGYSSGVIALLGPTNMPYSKMIGLVDVFRNELSKKIIDYYQSVDD</sequence>
<dbReference type="Gene3D" id="1.10.10.10">
    <property type="entry name" value="Winged helix-like DNA-binding domain superfamily/Winged helix DNA-binding domain"/>
    <property type="match status" value="1"/>
</dbReference>
<dbReference type="SUPFAM" id="SSF55781">
    <property type="entry name" value="GAF domain-like"/>
    <property type="match status" value="1"/>
</dbReference>
<dbReference type="Pfam" id="PF01628">
    <property type="entry name" value="HrcA"/>
    <property type="match status" value="1"/>
</dbReference>
<keyword evidence="4 5" id="KW-0804">Transcription</keyword>
<accession>A0A1H0XYP3</accession>
<dbReference type="GO" id="GO:0045892">
    <property type="term" value="P:negative regulation of DNA-templated transcription"/>
    <property type="evidence" value="ECO:0007669"/>
    <property type="project" value="UniProtKB-UniRule"/>
</dbReference>
<name>A0A1H0XYP3_9LACT</name>
<dbReference type="InterPro" id="IPR023120">
    <property type="entry name" value="WHTH_transcript_rep_HrcA_IDD"/>
</dbReference>
<proteinExistence type="inferred from homology"/>
<evidence type="ECO:0000313" key="9">
    <source>
        <dbReference type="Proteomes" id="UP000199481"/>
    </source>
</evidence>
<dbReference type="GO" id="GO:0003677">
    <property type="term" value="F:DNA binding"/>
    <property type="evidence" value="ECO:0007669"/>
    <property type="project" value="InterPro"/>
</dbReference>
<feature type="domain" description="Winged helix-turn-helix transcription repressor HrcA DNA-binding" evidence="7">
    <location>
        <begin position="1"/>
        <end position="72"/>
    </location>
</feature>
<dbReference type="OrthoDB" id="9783139at2"/>
<dbReference type="NCBIfam" id="TIGR00331">
    <property type="entry name" value="hrcA"/>
    <property type="match status" value="1"/>
</dbReference>
<dbReference type="Gene3D" id="3.30.390.60">
    <property type="entry name" value="Heat-inducible transcription repressor hrca homolog, domain 3"/>
    <property type="match status" value="1"/>
</dbReference>
<keyword evidence="3 5" id="KW-0346">Stress response</keyword>
<comment type="similarity">
    <text evidence="5">Belongs to the HrcA family.</text>
</comment>
<dbReference type="RefSeq" id="WP_089975026.1">
    <property type="nucleotide sequence ID" value="NZ_FNJW01000008.1"/>
</dbReference>
<dbReference type="InterPro" id="IPR036388">
    <property type="entry name" value="WH-like_DNA-bd_sf"/>
</dbReference>
<dbReference type="Pfam" id="PF03444">
    <property type="entry name" value="WHD_HrcA"/>
    <property type="match status" value="1"/>
</dbReference>
<dbReference type="InterPro" id="IPR002571">
    <property type="entry name" value="HrcA"/>
</dbReference>
<evidence type="ECO:0000259" key="7">
    <source>
        <dbReference type="Pfam" id="PF03444"/>
    </source>
</evidence>
<dbReference type="PANTHER" id="PTHR34824:SF1">
    <property type="entry name" value="HEAT-INDUCIBLE TRANSCRIPTION REPRESSOR HRCA"/>
    <property type="match status" value="1"/>
</dbReference>
<dbReference type="AlphaFoldDB" id="A0A1H0XYP3"/>
<comment type="function">
    <text evidence="5">Negative regulator of class I heat shock genes (grpE-dnaK-dnaJ and groELS operons). Prevents heat-shock induction of these operons.</text>
</comment>
<protein>
    <recommendedName>
        <fullName evidence="5">Heat-inducible transcription repressor HrcA</fullName>
    </recommendedName>
</protein>
<dbReference type="InterPro" id="IPR005104">
    <property type="entry name" value="WHTH_HrcA_DNA-bd"/>
</dbReference>
<evidence type="ECO:0000259" key="6">
    <source>
        <dbReference type="Pfam" id="PF01628"/>
    </source>
</evidence>
<dbReference type="InterPro" id="IPR029016">
    <property type="entry name" value="GAF-like_dom_sf"/>
</dbReference>
<dbReference type="Proteomes" id="UP000199481">
    <property type="component" value="Unassembled WGS sequence"/>
</dbReference>
<feature type="domain" description="Heat-inducible transcription repressor HrcA C-terminal" evidence="6">
    <location>
        <begin position="104"/>
        <end position="322"/>
    </location>
</feature>
<keyword evidence="1 5" id="KW-0678">Repressor</keyword>
<evidence type="ECO:0000256" key="4">
    <source>
        <dbReference type="ARBA" id="ARBA00023163"/>
    </source>
</evidence>
<keyword evidence="2 5" id="KW-0805">Transcription regulation</keyword>
<evidence type="ECO:0000313" key="8">
    <source>
        <dbReference type="EMBL" id="SDQ07796.1"/>
    </source>
</evidence>
<evidence type="ECO:0000256" key="3">
    <source>
        <dbReference type="ARBA" id="ARBA00023016"/>
    </source>
</evidence>
<dbReference type="SUPFAM" id="SSF46785">
    <property type="entry name" value="Winged helix' DNA-binding domain"/>
    <property type="match status" value="1"/>
</dbReference>
<evidence type="ECO:0000256" key="1">
    <source>
        <dbReference type="ARBA" id="ARBA00022491"/>
    </source>
</evidence>